<evidence type="ECO:0000313" key="6">
    <source>
        <dbReference type="Proteomes" id="UP000278756"/>
    </source>
</evidence>
<dbReference type="InterPro" id="IPR036388">
    <property type="entry name" value="WH-like_DNA-bd_sf"/>
</dbReference>
<dbReference type="PANTHER" id="PTHR43537:SF5">
    <property type="entry name" value="UXU OPERON TRANSCRIPTIONAL REGULATOR"/>
    <property type="match status" value="1"/>
</dbReference>
<evidence type="ECO:0000256" key="3">
    <source>
        <dbReference type="ARBA" id="ARBA00023163"/>
    </source>
</evidence>
<feature type="domain" description="HTH gntR-type" evidence="4">
    <location>
        <begin position="17"/>
        <end position="85"/>
    </location>
</feature>
<dbReference type="InterPro" id="IPR011711">
    <property type="entry name" value="GntR_C"/>
</dbReference>
<dbReference type="InterPro" id="IPR008920">
    <property type="entry name" value="TF_FadR/GntR_C"/>
</dbReference>
<dbReference type="InterPro" id="IPR000524">
    <property type="entry name" value="Tscrpt_reg_HTH_GntR"/>
</dbReference>
<keyword evidence="5" id="KW-0614">Plasmid</keyword>
<dbReference type="OrthoDB" id="9812645at2"/>
<reference evidence="6" key="1">
    <citation type="journal article" date="2017" name="Biotechnol. Biofuels">
        <title>Evaluation of environmental bacterial communities as a factor affecting the growth of duckweed Lemna minor.</title>
        <authorList>
            <person name="Ishizawa H."/>
            <person name="Kuroda M."/>
            <person name="Morikawa M."/>
            <person name="Ike M."/>
        </authorList>
    </citation>
    <scope>NUCLEOTIDE SEQUENCE [LARGE SCALE GENOMIC DNA]</scope>
    <source>
        <strain evidence="6">M6</strain>
    </source>
</reference>
<proteinExistence type="predicted"/>
<reference evidence="6" key="2">
    <citation type="journal article" date="2017" name="Plant Physiol. Biochem.">
        <title>Differential oxidative and antioxidative response of duckweed Lemna minor toward plant growth promoting/inhibiting bacteria.</title>
        <authorList>
            <person name="Ishizawa H."/>
            <person name="Kuroda M."/>
            <person name="Morikawa M."/>
            <person name="Ike M."/>
        </authorList>
    </citation>
    <scope>NUCLEOTIDE SEQUENCE [LARGE SCALE GENOMIC DNA]</scope>
    <source>
        <strain evidence="6">M6</strain>
    </source>
</reference>
<keyword evidence="1" id="KW-0805">Transcription regulation</keyword>
<dbReference type="PRINTS" id="PR00035">
    <property type="entry name" value="HTHGNTR"/>
</dbReference>
<dbReference type="Pfam" id="PF07729">
    <property type="entry name" value="FCD"/>
    <property type="match status" value="1"/>
</dbReference>
<dbReference type="AlphaFoldDB" id="A0A3G9G9E6"/>
<evidence type="ECO:0000259" key="4">
    <source>
        <dbReference type="PROSITE" id="PS50949"/>
    </source>
</evidence>
<gene>
    <name evidence="5" type="ORF">EM6_3212</name>
</gene>
<dbReference type="SMART" id="SM00345">
    <property type="entry name" value="HTH_GNTR"/>
    <property type="match status" value="1"/>
</dbReference>
<protein>
    <submittedName>
        <fullName evidence="5">GntR-family transcriptional regulator</fullName>
    </submittedName>
</protein>
<dbReference type="EMBL" id="AP018829">
    <property type="protein sequence ID" value="BBF82571.1"/>
    <property type="molecule type" value="Genomic_DNA"/>
</dbReference>
<dbReference type="PANTHER" id="PTHR43537">
    <property type="entry name" value="TRANSCRIPTIONAL REGULATOR, GNTR FAMILY"/>
    <property type="match status" value="1"/>
</dbReference>
<evidence type="ECO:0000313" key="5">
    <source>
        <dbReference type="EMBL" id="BBF82571.1"/>
    </source>
</evidence>
<dbReference type="CDD" id="cd07377">
    <property type="entry name" value="WHTH_GntR"/>
    <property type="match status" value="1"/>
</dbReference>
<dbReference type="PROSITE" id="PS50949">
    <property type="entry name" value="HTH_GNTR"/>
    <property type="match status" value="1"/>
</dbReference>
<dbReference type="InterPro" id="IPR036390">
    <property type="entry name" value="WH_DNA-bd_sf"/>
</dbReference>
<dbReference type="Pfam" id="PF00392">
    <property type="entry name" value="GntR"/>
    <property type="match status" value="1"/>
</dbReference>
<dbReference type="Gene3D" id="1.10.10.10">
    <property type="entry name" value="Winged helix-like DNA-binding domain superfamily/Winged helix DNA-binding domain"/>
    <property type="match status" value="1"/>
</dbReference>
<geneLocation type="plasmid" evidence="6">
    <name>pasem-1 dna</name>
</geneLocation>
<sequence length="253" mass="28764">MSNEEMASEALRTQRDLRAYQVIGQSLLQRIRSGEFHATGKLPTERELAEVYSVGRAVIRDALVMLEVKGLVQSRQGSGIYITKTAYAEGWPERKEEFADRPLSEAPAPKWLDILHAQQCLESHIAKQATLAGTDGLRLEDMVERLHLTLSMPELNHLSVQWHSALAQASRNTELMWLSQQMWERRAQASAAHLANDSPPFVTLRNLCVGDHKRTLEAVRKGDSDRAYYAMWHHFENLKTLYKSETIALSSQR</sequence>
<evidence type="ECO:0000256" key="2">
    <source>
        <dbReference type="ARBA" id="ARBA00023125"/>
    </source>
</evidence>
<dbReference type="SMART" id="SM00895">
    <property type="entry name" value="FCD"/>
    <property type="match status" value="1"/>
</dbReference>
<keyword evidence="3" id="KW-0804">Transcription</keyword>
<keyword evidence="2" id="KW-0238">DNA-binding</keyword>
<dbReference type="RefSeq" id="WP_126424196.1">
    <property type="nucleotide sequence ID" value="NZ_AP018829.1"/>
</dbReference>
<dbReference type="Proteomes" id="UP000278756">
    <property type="component" value="Plasmid pASEM-1"/>
</dbReference>
<accession>A0A3G9G9E6</accession>
<dbReference type="SUPFAM" id="SSF48008">
    <property type="entry name" value="GntR ligand-binding domain-like"/>
    <property type="match status" value="1"/>
</dbReference>
<organism evidence="5 6">
    <name type="scientific">Asticcacaulis excentricus</name>
    <dbReference type="NCBI Taxonomy" id="78587"/>
    <lineage>
        <taxon>Bacteria</taxon>
        <taxon>Pseudomonadati</taxon>
        <taxon>Pseudomonadota</taxon>
        <taxon>Alphaproteobacteria</taxon>
        <taxon>Caulobacterales</taxon>
        <taxon>Caulobacteraceae</taxon>
        <taxon>Asticcacaulis</taxon>
    </lineage>
</organism>
<dbReference type="GO" id="GO:0003677">
    <property type="term" value="F:DNA binding"/>
    <property type="evidence" value="ECO:0007669"/>
    <property type="project" value="UniProtKB-KW"/>
</dbReference>
<name>A0A3G9G9E6_9CAUL</name>
<evidence type="ECO:0000256" key="1">
    <source>
        <dbReference type="ARBA" id="ARBA00023015"/>
    </source>
</evidence>
<dbReference type="SUPFAM" id="SSF46785">
    <property type="entry name" value="Winged helix' DNA-binding domain"/>
    <property type="match status" value="1"/>
</dbReference>
<dbReference type="GO" id="GO:0003700">
    <property type="term" value="F:DNA-binding transcription factor activity"/>
    <property type="evidence" value="ECO:0007669"/>
    <property type="project" value="InterPro"/>
</dbReference>
<dbReference type="Gene3D" id="1.20.120.530">
    <property type="entry name" value="GntR ligand-binding domain-like"/>
    <property type="match status" value="1"/>
</dbReference>